<comment type="subcellular location">
    <subcellularLocation>
        <location evidence="2">Membrane</location>
        <topology evidence="2">Single-pass membrane protein</topology>
    </subcellularLocation>
    <subcellularLocation>
        <location evidence="14">Plastid</location>
        <location evidence="14">Chloroplast outer membrane</location>
    </subcellularLocation>
</comment>
<dbReference type="Proteomes" id="UP000219286">
    <property type="component" value="Unassembled WGS sequence"/>
</dbReference>
<evidence type="ECO:0000256" key="3">
    <source>
        <dbReference type="ARBA" id="ARBA00022448"/>
    </source>
</evidence>
<evidence type="ECO:0000256" key="2">
    <source>
        <dbReference type="ARBA" id="ARBA00004167"/>
    </source>
</evidence>
<keyword evidence="10" id="KW-0460">Magnesium</keyword>
<dbReference type="InterPro" id="IPR027417">
    <property type="entry name" value="P-loop_NTPase"/>
</dbReference>
<dbReference type="EMBL" id="LFMI01000293">
    <property type="protein sequence ID" value="OTA02197.1"/>
    <property type="molecule type" value="Genomic_DNA"/>
</dbReference>
<keyword evidence="7" id="KW-0479">Metal-binding</keyword>
<keyword evidence="9" id="KW-1002">Plastid outer membrane</keyword>
<keyword evidence="6" id="KW-0812">Transmembrane</keyword>
<evidence type="ECO:0000259" key="17">
    <source>
        <dbReference type="Pfam" id="PF01926"/>
    </source>
</evidence>
<keyword evidence="15" id="KW-0175">Coiled coil</keyword>
<dbReference type="OrthoDB" id="8954335at2759"/>
<feature type="compositionally biased region" description="Low complexity" evidence="16">
    <location>
        <begin position="39"/>
        <end position="50"/>
    </location>
</feature>
<evidence type="ECO:0000256" key="7">
    <source>
        <dbReference type="ARBA" id="ARBA00022723"/>
    </source>
</evidence>
<evidence type="ECO:0000256" key="8">
    <source>
        <dbReference type="ARBA" id="ARBA00022801"/>
    </source>
</evidence>
<keyword evidence="19" id="KW-1185">Reference proteome</keyword>
<evidence type="ECO:0000256" key="12">
    <source>
        <dbReference type="ARBA" id="ARBA00022989"/>
    </source>
</evidence>
<evidence type="ECO:0000256" key="15">
    <source>
        <dbReference type="SAM" id="Coils"/>
    </source>
</evidence>
<evidence type="ECO:0000256" key="16">
    <source>
        <dbReference type="SAM" id="MobiDB-lite"/>
    </source>
</evidence>
<dbReference type="Gene3D" id="3.40.50.300">
    <property type="entry name" value="P-loop containing nucleotide triphosphate hydrolases"/>
    <property type="match status" value="1"/>
</dbReference>
<comment type="caution">
    <text evidence="18">The sequence shown here is derived from an EMBL/GenBank/DDBJ whole genome shotgun (WGS) entry which is preliminary data.</text>
</comment>
<evidence type="ECO:0000256" key="6">
    <source>
        <dbReference type="ARBA" id="ARBA00022692"/>
    </source>
</evidence>
<dbReference type="GO" id="GO:0005525">
    <property type="term" value="F:GTP binding"/>
    <property type="evidence" value="ECO:0007669"/>
    <property type="project" value="InterPro"/>
</dbReference>
<dbReference type="GO" id="GO:0046872">
    <property type="term" value="F:metal ion binding"/>
    <property type="evidence" value="ECO:0007669"/>
    <property type="project" value="UniProtKB-KW"/>
</dbReference>
<evidence type="ECO:0000256" key="13">
    <source>
        <dbReference type="ARBA" id="ARBA00023136"/>
    </source>
</evidence>
<dbReference type="GO" id="GO:0016020">
    <property type="term" value="C:membrane"/>
    <property type="evidence" value="ECO:0007669"/>
    <property type="project" value="UniProtKB-SubCell"/>
</dbReference>
<evidence type="ECO:0000256" key="9">
    <source>
        <dbReference type="ARBA" id="ARBA00022805"/>
    </source>
</evidence>
<feature type="coiled-coil region" evidence="15">
    <location>
        <begin position="377"/>
        <end position="404"/>
    </location>
</feature>
<dbReference type="GO" id="GO:0015031">
    <property type="term" value="P:protein transport"/>
    <property type="evidence" value="ECO:0007669"/>
    <property type="project" value="UniProtKB-KW"/>
</dbReference>
<sequence length="410" mass="45832">MARVDTPDVSDDDFAIFNSATFDSPPPAVSYQTPKLISRLQPNQQQQLPRGNHDSGNNGDAAAVASSAEKSPISNDGSLSSSFYSQTKDGGHGSYMKYVSNMKSMYNKFRGKDILIAVMGMTGSGKTTFIANATGRTDLQIGHTLTSCTQEIQIIETTIDGRTVRFVDTPGFSDTYLSDTEVLEMIADYLSAGYSKEMRLSGIIYLHPISDNRVTHHATKNLDMFRKLTGEKNLKNVILATSMWDKVSPEEGLNRERELQGNFWSVFMAFGAQYCRHDASAQSAKKIASMLMDNEPFFLELQEEMGKDNKALKDTAAGREIMSQLSQLKEQQQKELAEMKEMLLRTAAEENKAAMAALEHHYKKMMEGMEKTISDERRMNEEAAKSSEEKIKELTERIHKLEKKSSCVVM</sequence>
<dbReference type="InterPro" id="IPR006073">
    <property type="entry name" value="GTP-bd"/>
</dbReference>
<dbReference type="CDD" id="cd00882">
    <property type="entry name" value="Ras_like_GTPase"/>
    <property type="match status" value="1"/>
</dbReference>
<protein>
    <recommendedName>
        <fullName evidence="17">G domain-containing protein</fullName>
    </recommendedName>
</protein>
<dbReference type="PANTHER" id="PTHR10903">
    <property type="entry name" value="GTPASE, IMAP FAMILY MEMBER-RELATED"/>
    <property type="match status" value="1"/>
</dbReference>
<evidence type="ECO:0000256" key="5">
    <source>
        <dbReference type="ARBA" id="ARBA00022640"/>
    </source>
</evidence>
<dbReference type="AlphaFoldDB" id="A0A2H2Z1B2"/>
<feature type="domain" description="G" evidence="17">
    <location>
        <begin position="116"/>
        <end position="195"/>
    </location>
</feature>
<comment type="cofactor">
    <cofactor evidence="1">
        <name>Mg(2+)</name>
        <dbReference type="ChEBI" id="CHEBI:18420"/>
    </cofactor>
</comment>
<keyword evidence="8" id="KW-0378">Hydrolase</keyword>
<keyword evidence="11" id="KW-0653">Protein transport</keyword>
<evidence type="ECO:0000256" key="10">
    <source>
        <dbReference type="ARBA" id="ARBA00022842"/>
    </source>
</evidence>
<dbReference type="Pfam" id="PF01926">
    <property type="entry name" value="MMR_HSR1"/>
    <property type="match status" value="1"/>
</dbReference>
<dbReference type="SUPFAM" id="SSF52540">
    <property type="entry name" value="P-loop containing nucleoside triphosphate hydrolases"/>
    <property type="match status" value="1"/>
</dbReference>
<evidence type="ECO:0000256" key="1">
    <source>
        <dbReference type="ARBA" id="ARBA00001946"/>
    </source>
</evidence>
<organism evidence="18 19">
    <name type="scientific">Trichoderma parareesei</name>
    <name type="common">Filamentous fungus</name>
    <dbReference type="NCBI Taxonomy" id="858221"/>
    <lineage>
        <taxon>Eukaryota</taxon>
        <taxon>Fungi</taxon>
        <taxon>Dikarya</taxon>
        <taxon>Ascomycota</taxon>
        <taxon>Pezizomycotina</taxon>
        <taxon>Sordariomycetes</taxon>
        <taxon>Hypocreomycetidae</taxon>
        <taxon>Hypocreales</taxon>
        <taxon>Hypocreaceae</taxon>
        <taxon>Trichoderma</taxon>
    </lineage>
</organism>
<evidence type="ECO:0000313" key="18">
    <source>
        <dbReference type="EMBL" id="OTA02197.1"/>
    </source>
</evidence>
<keyword evidence="3" id="KW-0813">Transport</keyword>
<proteinExistence type="predicted"/>
<evidence type="ECO:0000256" key="4">
    <source>
        <dbReference type="ARBA" id="ARBA00022528"/>
    </source>
</evidence>
<keyword evidence="5" id="KW-0934">Plastid</keyword>
<keyword evidence="12" id="KW-1133">Transmembrane helix</keyword>
<feature type="compositionally biased region" description="Polar residues" evidence="16">
    <location>
        <begin position="68"/>
        <end position="80"/>
    </location>
</feature>
<feature type="coiled-coil region" evidence="15">
    <location>
        <begin position="322"/>
        <end position="349"/>
    </location>
</feature>
<gene>
    <name evidence="18" type="ORF">A9Z42_0025630</name>
</gene>
<dbReference type="GO" id="GO:0016787">
    <property type="term" value="F:hydrolase activity"/>
    <property type="evidence" value="ECO:0007669"/>
    <property type="project" value="UniProtKB-KW"/>
</dbReference>
<evidence type="ECO:0000256" key="14">
    <source>
        <dbReference type="ARBA" id="ARBA00024013"/>
    </source>
</evidence>
<dbReference type="InterPro" id="IPR045058">
    <property type="entry name" value="GIMA/IAN/Toc"/>
</dbReference>
<feature type="region of interest" description="Disordered" evidence="16">
    <location>
        <begin position="17"/>
        <end position="80"/>
    </location>
</feature>
<reference evidence="18 19" key="1">
    <citation type="journal article" date="2015" name="Genome Announc.">
        <title>Genome sequence and annotation of Trichoderma parareesei, the ancestor of the cellulase producer Trichoderma reesei.</title>
        <authorList>
            <person name="Yang D."/>
            <person name="Pomraning K."/>
            <person name="Kopchinskiy A."/>
            <person name="Karimi Aghcheh R."/>
            <person name="Atanasova L."/>
            <person name="Chenthamara K."/>
            <person name="Baker S.E."/>
            <person name="Zhang R."/>
            <person name="Shen Q."/>
            <person name="Freitag M."/>
            <person name="Kubicek C.P."/>
            <person name="Druzhinina I.S."/>
        </authorList>
    </citation>
    <scope>NUCLEOTIDE SEQUENCE [LARGE SCALE GENOMIC DNA]</scope>
    <source>
        <strain evidence="18 19">CBS 125925</strain>
    </source>
</reference>
<evidence type="ECO:0000313" key="19">
    <source>
        <dbReference type="Proteomes" id="UP000219286"/>
    </source>
</evidence>
<keyword evidence="4" id="KW-0150">Chloroplast</keyword>
<accession>A0A2H2Z1B2</accession>
<name>A0A2H2Z1B2_TRIPA</name>
<dbReference type="PANTHER" id="PTHR10903:SF135">
    <property type="entry name" value="TRANSLOCASE OF CHLOROPLAST 120, CHLOROPLASTIC-RELATED"/>
    <property type="match status" value="1"/>
</dbReference>
<keyword evidence="13" id="KW-0472">Membrane</keyword>
<evidence type="ECO:0000256" key="11">
    <source>
        <dbReference type="ARBA" id="ARBA00022927"/>
    </source>
</evidence>